<dbReference type="InterPro" id="IPR019734">
    <property type="entry name" value="TPR_rpt"/>
</dbReference>
<dbReference type="AlphaFoldDB" id="A0A9P4I1P6"/>
<dbReference type="InterPro" id="IPR013083">
    <property type="entry name" value="Znf_RING/FYVE/PHD"/>
</dbReference>
<gene>
    <name evidence="9" type="ORF">K490DRAFT_32112</name>
</gene>
<keyword evidence="5 7" id="KW-0802">TPR repeat</keyword>
<feature type="repeat" description="TPR" evidence="7">
    <location>
        <begin position="5"/>
        <end position="38"/>
    </location>
</feature>
<dbReference type="GO" id="GO:0003755">
    <property type="term" value="F:peptidyl-prolyl cis-trans isomerase activity"/>
    <property type="evidence" value="ECO:0007669"/>
    <property type="project" value="UniProtKB-KW"/>
</dbReference>
<evidence type="ECO:0000256" key="7">
    <source>
        <dbReference type="PROSITE-ProRule" id="PRU00339"/>
    </source>
</evidence>
<keyword evidence="3" id="KW-0677">Repeat</keyword>
<keyword evidence="6" id="KW-0413">Isomerase</keyword>
<keyword evidence="6" id="KW-0697">Rotamase</keyword>
<dbReference type="Pfam" id="PF07719">
    <property type="entry name" value="TPR_2"/>
    <property type="match status" value="1"/>
</dbReference>
<dbReference type="PROSITE" id="PS50005">
    <property type="entry name" value="TPR"/>
    <property type="match status" value="1"/>
</dbReference>
<evidence type="ECO:0000256" key="3">
    <source>
        <dbReference type="ARBA" id="ARBA00022737"/>
    </source>
</evidence>
<comment type="catalytic activity">
    <reaction evidence="1">
        <text>S-ubiquitinyl-[E2 ubiquitin-conjugating enzyme]-L-cysteine + [acceptor protein]-L-lysine = [E2 ubiquitin-conjugating enzyme]-L-cysteine + N(6)-ubiquitinyl-[acceptor protein]-L-lysine.</text>
        <dbReference type="EC" id="2.3.2.27"/>
    </reaction>
</comment>
<dbReference type="PROSITE" id="PS51698">
    <property type="entry name" value="U_BOX"/>
    <property type="match status" value="1"/>
</dbReference>
<dbReference type="GO" id="GO:0045862">
    <property type="term" value="P:positive regulation of proteolysis"/>
    <property type="evidence" value="ECO:0007669"/>
    <property type="project" value="TreeGrafter"/>
</dbReference>
<evidence type="ECO:0000256" key="6">
    <source>
        <dbReference type="ARBA" id="ARBA00023110"/>
    </source>
</evidence>
<reference evidence="9" key="1">
    <citation type="journal article" date="2020" name="Stud. Mycol.">
        <title>101 Dothideomycetes genomes: a test case for predicting lifestyles and emergence of pathogens.</title>
        <authorList>
            <person name="Haridas S."/>
            <person name="Albert R."/>
            <person name="Binder M."/>
            <person name="Bloem J."/>
            <person name="Labutti K."/>
            <person name="Salamov A."/>
            <person name="Andreopoulos B."/>
            <person name="Baker S."/>
            <person name="Barry K."/>
            <person name="Bills G."/>
            <person name="Bluhm B."/>
            <person name="Cannon C."/>
            <person name="Castanera R."/>
            <person name="Culley D."/>
            <person name="Daum C."/>
            <person name="Ezra D."/>
            <person name="Gonzalez J."/>
            <person name="Henrissat B."/>
            <person name="Kuo A."/>
            <person name="Liang C."/>
            <person name="Lipzen A."/>
            <person name="Lutzoni F."/>
            <person name="Magnuson J."/>
            <person name="Mondo S."/>
            <person name="Nolan M."/>
            <person name="Ohm R."/>
            <person name="Pangilinan J."/>
            <person name="Park H.-J."/>
            <person name="Ramirez L."/>
            <person name="Alfaro M."/>
            <person name="Sun H."/>
            <person name="Tritt A."/>
            <person name="Yoshinaga Y."/>
            <person name="Zwiers L.-H."/>
            <person name="Turgeon B."/>
            <person name="Goodwin S."/>
            <person name="Spatafora J."/>
            <person name="Crous P."/>
            <person name="Grigoriev I."/>
        </authorList>
    </citation>
    <scope>NUCLEOTIDE SEQUENCE</scope>
    <source>
        <strain evidence="9">CBS 121410</strain>
    </source>
</reference>
<accession>A0A9P4I1P6</accession>
<dbReference type="GO" id="GO:0000209">
    <property type="term" value="P:protein polyubiquitination"/>
    <property type="evidence" value="ECO:0007669"/>
    <property type="project" value="TreeGrafter"/>
</dbReference>
<dbReference type="SMART" id="SM00028">
    <property type="entry name" value="TPR"/>
    <property type="match status" value="2"/>
</dbReference>
<dbReference type="GO" id="GO:0043161">
    <property type="term" value="P:proteasome-mediated ubiquitin-dependent protein catabolic process"/>
    <property type="evidence" value="ECO:0007669"/>
    <property type="project" value="TreeGrafter"/>
</dbReference>
<sequence>MAHTAEQLKDKGNALFKQGDYAGAEQLYGQAIQRNSTNEKLFTNRANARMKLEQWEGVVDDCLRSVELVRDNLKAFTYLARAQLALHHPNEAFSSALTAYDLCIRSKTPTRDAATISALVLQCKKAKWELRERDRRRRKAPLLAELEDKLEAAANEEQAVISEKASRGEIGPVQAVEDRSALRQSYDQKIEDLRNLFAIANPDEMEKREVPDHLIDNITFEIMHDPVITKNGHSYERATLIEHLKRSPTDPMTREPLRIEDLRPNILLRDACNEFFESNAGWVYNW</sequence>
<protein>
    <submittedName>
        <fullName evidence="9">U-box-domain-containing protein</fullName>
    </submittedName>
</protein>
<dbReference type="Proteomes" id="UP000799776">
    <property type="component" value="Unassembled WGS sequence"/>
</dbReference>
<feature type="domain" description="U-box" evidence="8">
    <location>
        <begin position="209"/>
        <end position="282"/>
    </location>
</feature>
<dbReference type="GO" id="GO:0071218">
    <property type="term" value="P:cellular response to misfolded protein"/>
    <property type="evidence" value="ECO:0007669"/>
    <property type="project" value="TreeGrafter"/>
</dbReference>
<dbReference type="PANTHER" id="PTHR46803">
    <property type="entry name" value="E3 UBIQUITIN-PROTEIN LIGASE CHIP"/>
    <property type="match status" value="1"/>
</dbReference>
<dbReference type="GO" id="GO:0051087">
    <property type="term" value="F:protein-folding chaperone binding"/>
    <property type="evidence" value="ECO:0007669"/>
    <property type="project" value="TreeGrafter"/>
</dbReference>
<dbReference type="EMBL" id="ML978711">
    <property type="protein sequence ID" value="KAF2091418.1"/>
    <property type="molecule type" value="Genomic_DNA"/>
</dbReference>
<name>A0A9P4I1P6_9PEZI</name>
<evidence type="ECO:0000256" key="4">
    <source>
        <dbReference type="ARBA" id="ARBA00022786"/>
    </source>
</evidence>
<dbReference type="OrthoDB" id="629492at2759"/>
<dbReference type="InterPro" id="IPR003613">
    <property type="entry name" value="Ubox_domain"/>
</dbReference>
<keyword evidence="10" id="KW-1185">Reference proteome</keyword>
<keyword evidence="2" id="KW-0808">Transferase</keyword>
<dbReference type="Gene3D" id="3.30.40.10">
    <property type="entry name" value="Zinc/RING finger domain, C3HC4 (zinc finger)"/>
    <property type="match status" value="1"/>
</dbReference>
<evidence type="ECO:0000313" key="9">
    <source>
        <dbReference type="EMBL" id="KAF2091418.1"/>
    </source>
</evidence>
<evidence type="ECO:0000256" key="2">
    <source>
        <dbReference type="ARBA" id="ARBA00022679"/>
    </source>
</evidence>
<evidence type="ECO:0000256" key="5">
    <source>
        <dbReference type="ARBA" id="ARBA00022803"/>
    </source>
</evidence>
<evidence type="ECO:0000313" key="10">
    <source>
        <dbReference type="Proteomes" id="UP000799776"/>
    </source>
</evidence>
<comment type="caution">
    <text evidence="9">The sequence shown here is derived from an EMBL/GenBank/DDBJ whole genome shotgun (WGS) entry which is preliminary data.</text>
</comment>
<dbReference type="InterPro" id="IPR011990">
    <property type="entry name" value="TPR-like_helical_dom_sf"/>
</dbReference>
<dbReference type="Gene3D" id="1.25.40.10">
    <property type="entry name" value="Tetratricopeptide repeat domain"/>
    <property type="match status" value="1"/>
</dbReference>
<dbReference type="Pfam" id="PF04564">
    <property type="entry name" value="U-box"/>
    <property type="match status" value="1"/>
</dbReference>
<proteinExistence type="predicted"/>
<dbReference type="SUPFAM" id="SSF48452">
    <property type="entry name" value="TPR-like"/>
    <property type="match status" value="1"/>
</dbReference>
<dbReference type="PANTHER" id="PTHR46803:SF2">
    <property type="entry name" value="E3 UBIQUITIN-PROTEIN LIGASE CHIP"/>
    <property type="match status" value="1"/>
</dbReference>
<dbReference type="InterPro" id="IPR013105">
    <property type="entry name" value="TPR_2"/>
</dbReference>
<dbReference type="GO" id="GO:0006515">
    <property type="term" value="P:protein quality control for misfolded or incompletely synthesized proteins"/>
    <property type="evidence" value="ECO:0007669"/>
    <property type="project" value="TreeGrafter"/>
</dbReference>
<evidence type="ECO:0000256" key="1">
    <source>
        <dbReference type="ARBA" id="ARBA00000900"/>
    </source>
</evidence>
<dbReference type="SUPFAM" id="SSF57850">
    <property type="entry name" value="RING/U-box"/>
    <property type="match status" value="1"/>
</dbReference>
<dbReference type="GO" id="GO:0005737">
    <property type="term" value="C:cytoplasm"/>
    <property type="evidence" value="ECO:0007669"/>
    <property type="project" value="TreeGrafter"/>
</dbReference>
<organism evidence="9 10">
    <name type="scientific">Saccharata proteae CBS 121410</name>
    <dbReference type="NCBI Taxonomy" id="1314787"/>
    <lineage>
        <taxon>Eukaryota</taxon>
        <taxon>Fungi</taxon>
        <taxon>Dikarya</taxon>
        <taxon>Ascomycota</taxon>
        <taxon>Pezizomycotina</taxon>
        <taxon>Dothideomycetes</taxon>
        <taxon>Dothideomycetes incertae sedis</taxon>
        <taxon>Botryosphaeriales</taxon>
        <taxon>Saccharataceae</taxon>
        <taxon>Saccharata</taxon>
    </lineage>
</organism>
<dbReference type="SMART" id="SM00504">
    <property type="entry name" value="Ubox"/>
    <property type="match status" value="1"/>
</dbReference>
<keyword evidence="4" id="KW-0833">Ubl conjugation pathway</keyword>
<dbReference type="GO" id="GO:0061630">
    <property type="term" value="F:ubiquitin protein ligase activity"/>
    <property type="evidence" value="ECO:0007669"/>
    <property type="project" value="UniProtKB-EC"/>
</dbReference>
<evidence type="ECO:0000259" key="8">
    <source>
        <dbReference type="PROSITE" id="PS51698"/>
    </source>
</evidence>